<comment type="caution">
    <text evidence="2">The sequence shown here is derived from an EMBL/GenBank/DDBJ whole genome shotgun (WGS) entry which is preliminary data.</text>
</comment>
<evidence type="ECO:0000313" key="2">
    <source>
        <dbReference type="EMBL" id="KAF9538959.1"/>
    </source>
</evidence>
<feature type="compositionally biased region" description="Low complexity" evidence="1">
    <location>
        <begin position="258"/>
        <end position="286"/>
    </location>
</feature>
<feature type="compositionally biased region" description="Basic and acidic residues" evidence="1">
    <location>
        <begin position="162"/>
        <end position="172"/>
    </location>
</feature>
<feature type="compositionally biased region" description="Polar residues" evidence="1">
    <location>
        <begin position="1"/>
        <end position="12"/>
    </location>
</feature>
<organism evidence="2 3">
    <name type="scientific">Mortierella hygrophila</name>
    <dbReference type="NCBI Taxonomy" id="979708"/>
    <lineage>
        <taxon>Eukaryota</taxon>
        <taxon>Fungi</taxon>
        <taxon>Fungi incertae sedis</taxon>
        <taxon>Mucoromycota</taxon>
        <taxon>Mortierellomycotina</taxon>
        <taxon>Mortierellomycetes</taxon>
        <taxon>Mortierellales</taxon>
        <taxon>Mortierellaceae</taxon>
        <taxon>Mortierella</taxon>
    </lineage>
</organism>
<evidence type="ECO:0000256" key="1">
    <source>
        <dbReference type="SAM" id="MobiDB-lite"/>
    </source>
</evidence>
<feature type="region of interest" description="Disordered" evidence="1">
    <location>
        <begin position="160"/>
        <end position="289"/>
    </location>
</feature>
<feature type="compositionally biased region" description="Basic and acidic residues" evidence="1">
    <location>
        <begin position="194"/>
        <end position="203"/>
    </location>
</feature>
<feature type="region of interest" description="Disordered" evidence="1">
    <location>
        <begin position="1"/>
        <end position="22"/>
    </location>
</feature>
<keyword evidence="3" id="KW-1185">Reference proteome</keyword>
<sequence length="311" mass="35359">MSHNRPAKTSSKGGERSKSQLESYGGGIDLALQSLRAARKLVVDALTFIGPGEDRVSTNAMIESQRTYEQAMNESQRKYDEAWIEFQRNRDRARIEFQRNRDKAWTDLQRNRDKEWIDSQRKCDKEWIESNQNHNKEWMESQQNYDKEWIESLRNYEQVSEQSKKSIQDPRNKPAQQPRQLSQSYHQTPPQYKQRLEKLDDKSSYPLLSKDAGAVPRSLPESVGGGSREDGDKTSVDHGRERKRVKCDDIKKEPVDGTTSDAATASTSSSTTTSTASTTSTFSTSSGHTVADVTLDIENKLNFNPTTAISQ</sequence>
<reference evidence="2" key="1">
    <citation type="journal article" date="2020" name="Fungal Divers.">
        <title>Resolving the Mortierellaceae phylogeny through synthesis of multi-gene phylogenetics and phylogenomics.</title>
        <authorList>
            <person name="Vandepol N."/>
            <person name="Liber J."/>
            <person name="Desiro A."/>
            <person name="Na H."/>
            <person name="Kennedy M."/>
            <person name="Barry K."/>
            <person name="Grigoriev I.V."/>
            <person name="Miller A.N."/>
            <person name="O'Donnell K."/>
            <person name="Stajich J.E."/>
            <person name="Bonito G."/>
        </authorList>
    </citation>
    <scope>NUCLEOTIDE SEQUENCE</scope>
    <source>
        <strain evidence="2">NRRL 2591</strain>
    </source>
</reference>
<evidence type="ECO:0000313" key="3">
    <source>
        <dbReference type="Proteomes" id="UP000723463"/>
    </source>
</evidence>
<dbReference type="Proteomes" id="UP000723463">
    <property type="component" value="Unassembled WGS sequence"/>
</dbReference>
<accession>A0A9P6JYU9</accession>
<name>A0A9P6JYU9_9FUNG</name>
<dbReference type="AlphaFoldDB" id="A0A9P6JYU9"/>
<dbReference type="EMBL" id="JAAAXW010000273">
    <property type="protein sequence ID" value="KAF9538959.1"/>
    <property type="molecule type" value="Genomic_DNA"/>
</dbReference>
<proteinExistence type="predicted"/>
<protein>
    <submittedName>
        <fullName evidence="2">Uncharacterized protein</fullName>
    </submittedName>
</protein>
<feature type="compositionally biased region" description="Polar residues" evidence="1">
    <location>
        <begin position="174"/>
        <end position="191"/>
    </location>
</feature>
<gene>
    <name evidence="2" type="ORF">EC957_005995</name>
</gene>
<feature type="compositionally biased region" description="Basic and acidic residues" evidence="1">
    <location>
        <begin position="227"/>
        <end position="255"/>
    </location>
</feature>